<dbReference type="PANTHER" id="PTHR43592:SF15">
    <property type="entry name" value="CAAX AMINO TERMINAL PROTEASE FAMILY PROTEIN"/>
    <property type="match status" value="1"/>
</dbReference>
<dbReference type="Pfam" id="PF02517">
    <property type="entry name" value="Rce1-like"/>
    <property type="match status" value="1"/>
</dbReference>
<name>A0A965ZED4_9SPHI</name>
<proteinExistence type="predicted"/>
<feature type="domain" description="CAAX prenyl protease 2/Lysostaphin resistance protein A-like" evidence="2">
    <location>
        <begin position="138"/>
        <end position="225"/>
    </location>
</feature>
<evidence type="ECO:0000313" key="3">
    <source>
        <dbReference type="EMBL" id="NCD68683.1"/>
    </source>
</evidence>
<dbReference type="GO" id="GO:0080120">
    <property type="term" value="P:CAAX-box protein maturation"/>
    <property type="evidence" value="ECO:0007669"/>
    <property type="project" value="UniProtKB-ARBA"/>
</dbReference>
<sequence length="236" mass="26890">MTQLSKTQSIVYHLYPGVIITAGFVIITPVVIRYGYPPQFGMMISIILIAIPTLFLHLLKAKSAEDLASITDLNGFKNHLPKLKLILYAVLLVIAAFIIWGITQPLDQWLTRNILGWLPKWYTLQNFSGYSTDKIKTTLLLNLVLNGLLAPIAEEFYFRGYLLPRMQAWGKYAFVVNTICFSLYHFWQPYVYITLILALLPLCYLVTKTRDIRLGIVTHILLNIVGVILSFGLLIK</sequence>
<keyword evidence="3" id="KW-0482">Metalloprotease</keyword>
<dbReference type="AlphaFoldDB" id="A0A965ZED4"/>
<comment type="caution">
    <text evidence="3">The sequence shown here is derived from an EMBL/GenBank/DDBJ whole genome shotgun (WGS) entry which is preliminary data.</text>
</comment>
<dbReference type="GO" id="GO:0004175">
    <property type="term" value="F:endopeptidase activity"/>
    <property type="evidence" value="ECO:0007669"/>
    <property type="project" value="UniProtKB-ARBA"/>
</dbReference>
<feature type="transmembrane region" description="Helical" evidence="1">
    <location>
        <begin position="85"/>
        <end position="103"/>
    </location>
</feature>
<dbReference type="GO" id="GO:0008237">
    <property type="term" value="F:metallopeptidase activity"/>
    <property type="evidence" value="ECO:0007669"/>
    <property type="project" value="UniProtKB-KW"/>
</dbReference>
<keyword evidence="3" id="KW-0378">Hydrolase</keyword>
<dbReference type="RefSeq" id="WP_166584706.1">
    <property type="nucleotide sequence ID" value="NZ_WWEO01000039.1"/>
</dbReference>
<reference evidence="3" key="1">
    <citation type="submission" date="2020-01" db="EMBL/GenBank/DDBJ databases">
        <authorList>
            <person name="Seo Y.L."/>
        </authorList>
    </citation>
    <scope>NUCLEOTIDE SEQUENCE</scope>
    <source>
        <strain evidence="3">R11</strain>
    </source>
</reference>
<keyword evidence="1" id="KW-0472">Membrane</keyword>
<feature type="transmembrane region" description="Helical" evidence="1">
    <location>
        <begin position="40"/>
        <end position="59"/>
    </location>
</feature>
<organism evidence="3 4">
    <name type="scientific">Mucilaginibacter agri</name>
    <dbReference type="NCBI Taxonomy" id="2695265"/>
    <lineage>
        <taxon>Bacteria</taxon>
        <taxon>Pseudomonadati</taxon>
        <taxon>Bacteroidota</taxon>
        <taxon>Sphingobacteriia</taxon>
        <taxon>Sphingobacteriales</taxon>
        <taxon>Sphingobacteriaceae</taxon>
        <taxon>Mucilaginibacter</taxon>
    </lineage>
</organism>
<evidence type="ECO:0000259" key="2">
    <source>
        <dbReference type="Pfam" id="PF02517"/>
    </source>
</evidence>
<keyword evidence="1" id="KW-1133">Transmembrane helix</keyword>
<evidence type="ECO:0000313" key="4">
    <source>
        <dbReference type="Proteomes" id="UP000638732"/>
    </source>
</evidence>
<keyword evidence="1" id="KW-0812">Transmembrane</keyword>
<evidence type="ECO:0000256" key="1">
    <source>
        <dbReference type="SAM" id="Phobius"/>
    </source>
</evidence>
<feature type="transmembrane region" description="Helical" evidence="1">
    <location>
        <begin position="214"/>
        <end position="235"/>
    </location>
</feature>
<dbReference type="EMBL" id="WWEO01000039">
    <property type="protein sequence ID" value="NCD68683.1"/>
    <property type="molecule type" value="Genomic_DNA"/>
</dbReference>
<dbReference type="InterPro" id="IPR003675">
    <property type="entry name" value="Rce1/LyrA-like_dom"/>
</dbReference>
<protein>
    <submittedName>
        <fullName evidence="3">CPBP family intramembrane metalloprotease</fullName>
    </submittedName>
</protein>
<dbReference type="PANTHER" id="PTHR43592">
    <property type="entry name" value="CAAX AMINO TERMINAL PROTEASE"/>
    <property type="match status" value="1"/>
</dbReference>
<feature type="transmembrane region" description="Helical" evidence="1">
    <location>
        <begin position="12"/>
        <end position="34"/>
    </location>
</feature>
<keyword evidence="3" id="KW-0645">Protease</keyword>
<accession>A0A965ZED4</accession>
<gene>
    <name evidence="3" type="ORF">GSY63_04875</name>
</gene>
<feature type="transmembrane region" description="Helical" evidence="1">
    <location>
        <begin position="190"/>
        <end position="207"/>
    </location>
</feature>
<keyword evidence="4" id="KW-1185">Reference proteome</keyword>
<dbReference type="Proteomes" id="UP000638732">
    <property type="component" value="Unassembled WGS sequence"/>
</dbReference>
<reference evidence="3" key="2">
    <citation type="submission" date="2020-10" db="EMBL/GenBank/DDBJ databases">
        <title>Mucilaginibacter sp. nov., isolated from soil.</title>
        <authorList>
            <person name="Jeon C.O."/>
        </authorList>
    </citation>
    <scope>NUCLEOTIDE SEQUENCE</scope>
    <source>
        <strain evidence="3">R11</strain>
    </source>
</reference>